<keyword evidence="7" id="KW-0175">Coiled coil</keyword>
<keyword evidence="2" id="KW-0813">Transport</keyword>
<evidence type="ECO:0000256" key="6">
    <source>
        <dbReference type="ARBA" id="ARBA00023237"/>
    </source>
</evidence>
<evidence type="ECO:0000256" key="3">
    <source>
        <dbReference type="ARBA" id="ARBA00022452"/>
    </source>
</evidence>
<dbReference type="GO" id="GO:0015288">
    <property type="term" value="F:porin activity"/>
    <property type="evidence" value="ECO:0007669"/>
    <property type="project" value="TreeGrafter"/>
</dbReference>
<comment type="subcellular location">
    <subcellularLocation>
        <location evidence="1">Cell outer membrane</location>
    </subcellularLocation>
</comment>
<dbReference type="GO" id="GO:1990281">
    <property type="term" value="C:efflux pump complex"/>
    <property type="evidence" value="ECO:0007669"/>
    <property type="project" value="TreeGrafter"/>
</dbReference>
<keyword evidence="4" id="KW-0812">Transmembrane</keyword>
<evidence type="ECO:0000256" key="5">
    <source>
        <dbReference type="ARBA" id="ARBA00023136"/>
    </source>
</evidence>
<dbReference type="GO" id="GO:0009279">
    <property type="term" value="C:cell outer membrane"/>
    <property type="evidence" value="ECO:0007669"/>
    <property type="project" value="UniProtKB-SubCell"/>
</dbReference>
<dbReference type="EMBL" id="UOEP01000163">
    <property type="protein sequence ID" value="VAW22021.1"/>
    <property type="molecule type" value="Genomic_DNA"/>
</dbReference>
<feature type="coiled-coil region" evidence="7">
    <location>
        <begin position="377"/>
        <end position="429"/>
    </location>
</feature>
<evidence type="ECO:0000256" key="2">
    <source>
        <dbReference type="ARBA" id="ARBA00022448"/>
    </source>
</evidence>
<dbReference type="InterPro" id="IPR003423">
    <property type="entry name" value="OMP_efflux"/>
</dbReference>
<dbReference type="GO" id="GO:0015562">
    <property type="term" value="F:efflux transmembrane transporter activity"/>
    <property type="evidence" value="ECO:0007669"/>
    <property type="project" value="InterPro"/>
</dbReference>
<dbReference type="SUPFAM" id="SSF56954">
    <property type="entry name" value="Outer membrane efflux proteins (OEP)"/>
    <property type="match status" value="1"/>
</dbReference>
<evidence type="ECO:0000256" key="7">
    <source>
        <dbReference type="SAM" id="Coils"/>
    </source>
</evidence>
<accession>A0A3B0TTQ1</accession>
<dbReference type="InterPro" id="IPR051906">
    <property type="entry name" value="TolC-like"/>
</dbReference>
<dbReference type="AlphaFoldDB" id="A0A3B0TTQ1"/>
<dbReference type="Gene3D" id="1.20.1600.10">
    <property type="entry name" value="Outer membrane efflux proteins (OEP)"/>
    <property type="match status" value="1"/>
</dbReference>
<gene>
    <name evidence="8" type="ORF">MNBD_BACTEROID01-893</name>
</gene>
<dbReference type="PANTHER" id="PTHR30026:SF20">
    <property type="entry name" value="OUTER MEMBRANE PROTEIN TOLC"/>
    <property type="match status" value="1"/>
</dbReference>
<proteinExistence type="predicted"/>
<dbReference type="Pfam" id="PF02321">
    <property type="entry name" value="OEP"/>
    <property type="match status" value="2"/>
</dbReference>
<feature type="coiled-coil region" evidence="7">
    <location>
        <begin position="160"/>
        <end position="187"/>
    </location>
</feature>
<dbReference type="PANTHER" id="PTHR30026">
    <property type="entry name" value="OUTER MEMBRANE PROTEIN TOLC"/>
    <property type="match status" value="1"/>
</dbReference>
<protein>
    <submittedName>
        <fullName evidence="8">Putative outer membrane lipoprotein silC</fullName>
    </submittedName>
</protein>
<organism evidence="8">
    <name type="scientific">hydrothermal vent metagenome</name>
    <dbReference type="NCBI Taxonomy" id="652676"/>
    <lineage>
        <taxon>unclassified sequences</taxon>
        <taxon>metagenomes</taxon>
        <taxon>ecological metagenomes</taxon>
    </lineage>
</organism>
<name>A0A3B0TTQ1_9ZZZZ</name>
<keyword evidence="8" id="KW-0449">Lipoprotein</keyword>
<sequence>MNTLLSKSCTNKFCLTLFVLFGIFTLQAQEVLTLEKALRFAETNSPDIKRSLLNLERYQQNLVAQRAALKSRFSFDISPVNYSNTRRFDNRYSQWYTNETFSSDASFRVEQPILVTDGTISLINRFGWQNSNSTFQNNLSKNKAFTNNLYLNLKQPVFTYNKLKMKLKELELNYENANISYAIQRLNLEKSVTQYFFNVYMAQMNKSIAKDELANTQKSYDIIKNKVEAGLAAKEELYQAELNLATAKSTLQNREVDYENAKDRLKLNIGMDLMEDVMVLADVAANPVPVDLQKAIAHGLSSRMELRQREIDIESSQFELIRTKALNEFRGDINLTFGIIGDNEKLNQVYDNPTKNPQVALSFNIPLFDWGEKKARIKAQEATIKTQELSLDDEKNQIIISIRQVYRSLKNQLNQIEIARQNEKNAQLTYEINLERYENGDLTGMDLNLYQTQLSEKKIAYYQSLINYKIELLNLKIQTLYDFIKGEAILPGELYIGHN</sequence>
<keyword evidence="5" id="KW-0472">Membrane</keyword>
<evidence type="ECO:0000256" key="1">
    <source>
        <dbReference type="ARBA" id="ARBA00004442"/>
    </source>
</evidence>
<reference evidence="8" key="1">
    <citation type="submission" date="2018-06" db="EMBL/GenBank/DDBJ databases">
        <authorList>
            <person name="Zhirakovskaya E."/>
        </authorList>
    </citation>
    <scope>NUCLEOTIDE SEQUENCE</scope>
</reference>
<evidence type="ECO:0000313" key="8">
    <source>
        <dbReference type="EMBL" id="VAW22021.1"/>
    </source>
</evidence>
<evidence type="ECO:0000256" key="4">
    <source>
        <dbReference type="ARBA" id="ARBA00022692"/>
    </source>
</evidence>
<keyword evidence="6" id="KW-0998">Cell outer membrane</keyword>
<keyword evidence="3" id="KW-1134">Transmembrane beta strand</keyword>